<gene>
    <name evidence="6" type="primary">malK_1</name>
    <name evidence="6" type="ORF">WG78_04740</name>
</gene>
<dbReference type="GO" id="GO:0055052">
    <property type="term" value="C:ATP-binding cassette (ABC) transporter complex, substrate-binding subunit-containing"/>
    <property type="evidence" value="ECO:0007669"/>
    <property type="project" value="TreeGrafter"/>
</dbReference>
<dbReference type="PROSITE" id="PS50893">
    <property type="entry name" value="ABC_TRANSPORTER_2"/>
    <property type="match status" value="1"/>
</dbReference>
<dbReference type="SUPFAM" id="SSF50331">
    <property type="entry name" value="MOP-like"/>
    <property type="match status" value="1"/>
</dbReference>
<sequence>MASLSLRNIKKAYGNNAPVIEGLNLEVGKGEFVVFVGPSGCGKSTLLRMIAGLEDITGGDLLIEGERANELHPSERGIAMVFQSYALYPHMTVGENMGFALRLSGMDKRAIKEAVGRAAEVLRITHLLDRKPAALSGGQRQRVAIGRAIVRQPKVFLFDEPLSNLDASLRVQMRIELARLHRELGTTMVYVTHDQVEAMTLGDRIAVFNAGKLEQVGPPIQLYREPRSTFVAGFLGSPKMNFLDVETAGAVAGNLQLKLGGNQSLDFGRTPVGTLPSQLTLGIRPEHVRVVPAAAGLQARVDMVENLGDTQLVHTALAGSEASFSIRMAPDAISPRVGDVVGIHIDSANALLFDRTGRALELA</sequence>
<keyword evidence="7" id="KW-1185">Reference proteome</keyword>
<evidence type="ECO:0000313" key="7">
    <source>
        <dbReference type="Proteomes" id="UP000037939"/>
    </source>
</evidence>
<dbReference type="Pfam" id="PF08402">
    <property type="entry name" value="TOBE_2"/>
    <property type="match status" value="1"/>
</dbReference>
<evidence type="ECO:0000256" key="3">
    <source>
        <dbReference type="ARBA" id="ARBA00022741"/>
    </source>
</evidence>
<protein>
    <submittedName>
        <fullName evidence="6">Maltose/maltodextrin import ATP-binding protein MalK</fullName>
        <ecNumber evidence="6">3.6.3.19</ecNumber>
    </submittedName>
</protein>
<dbReference type="GO" id="GO:0015423">
    <property type="term" value="F:ABC-type maltose transporter activity"/>
    <property type="evidence" value="ECO:0007669"/>
    <property type="project" value="TreeGrafter"/>
</dbReference>
<evidence type="ECO:0000256" key="4">
    <source>
        <dbReference type="ARBA" id="ARBA00022840"/>
    </source>
</evidence>
<evidence type="ECO:0000256" key="1">
    <source>
        <dbReference type="ARBA" id="ARBA00022448"/>
    </source>
</evidence>
<dbReference type="PATRIC" id="fig|857265.3.peg.971"/>
<dbReference type="STRING" id="857265.WG78_04740"/>
<keyword evidence="4 6" id="KW-0067">ATP-binding</keyword>
<dbReference type="PROSITE" id="PS00211">
    <property type="entry name" value="ABC_TRANSPORTER_1"/>
    <property type="match status" value="1"/>
</dbReference>
<dbReference type="PANTHER" id="PTHR43875">
    <property type="entry name" value="MALTODEXTRIN IMPORT ATP-BINDING PROTEIN MSMX"/>
    <property type="match status" value="1"/>
</dbReference>
<dbReference type="InterPro" id="IPR015855">
    <property type="entry name" value="ABC_transpr_MalK-like"/>
</dbReference>
<dbReference type="OrthoDB" id="5298774at2"/>
<evidence type="ECO:0000313" key="6">
    <source>
        <dbReference type="EMBL" id="KPC54851.1"/>
    </source>
</evidence>
<reference evidence="6 7" key="1">
    <citation type="submission" date="2015-07" db="EMBL/GenBank/DDBJ databases">
        <title>Draft genome sequence of the Amantichitinum ursilacus IGB-41, a new chitin-degrading bacterium.</title>
        <authorList>
            <person name="Kirstahler P."/>
            <person name="Guenther M."/>
            <person name="Grumaz C."/>
            <person name="Rupp S."/>
            <person name="Zibek S."/>
            <person name="Sohn K."/>
        </authorList>
    </citation>
    <scope>NUCLEOTIDE SEQUENCE [LARGE SCALE GENOMIC DNA]</scope>
    <source>
        <strain evidence="6 7">IGB-41</strain>
    </source>
</reference>
<dbReference type="InterPro" id="IPR003593">
    <property type="entry name" value="AAA+_ATPase"/>
</dbReference>
<dbReference type="NCBIfam" id="NF008653">
    <property type="entry name" value="PRK11650.1"/>
    <property type="match status" value="1"/>
</dbReference>
<dbReference type="AlphaFoldDB" id="A0A0N0GQX4"/>
<dbReference type="InterPro" id="IPR008995">
    <property type="entry name" value="Mo/tungstate-bd_C_term_dom"/>
</dbReference>
<dbReference type="InterPro" id="IPR027417">
    <property type="entry name" value="P-loop_NTPase"/>
</dbReference>
<dbReference type="InterPro" id="IPR012340">
    <property type="entry name" value="NA-bd_OB-fold"/>
</dbReference>
<dbReference type="Pfam" id="PF00005">
    <property type="entry name" value="ABC_tran"/>
    <property type="match status" value="1"/>
</dbReference>
<dbReference type="Proteomes" id="UP000037939">
    <property type="component" value="Unassembled WGS sequence"/>
</dbReference>
<comment type="caution">
    <text evidence="6">The sequence shown here is derived from an EMBL/GenBank/DDBJ whole genome shotgun (WGS) entry which is preliminary data.</text>
</comment>
<dbReference type="PANTHER" id="PTHR43875:SF3">
    <property type="entry name" value="MALTOSE_MALTODEXTRIN IMPORT ATP-BINDING PROTEIN MALK"/>
    <property type="match status" value="1"/>
</dbReference>
<dbReference type="SMART" id="SM00382">
    <property type="entry name" value="AAA"/>
    <property type="match status" value="1"/>
</dbReference>
<dbReference type="GO" id="GO:0005524">
    <property type="term" value="F:ATP binding"/>
    <property type="evidence" value="ECO:0007669"/>
    <property type="project" value="UniProtKB-KW"/>
</dbReference>
<keyword evidence="2" id="KW-1003">Cell membrane</keyword>
<keyword evidence="2" id="KW-0472">Membrane</keyword>
<evidence type="ECO:0000259" key="5">
    <source>
        <dbReference type="PROSITE" id="PS50893"/>
    </source>
</evidence>
<dbReference type="InterPro" id="IPR003439">
    <property type="entry name" value="ABC_transporter-like_ATP-bd"/>
</dbReference>
<dbReference type="Gene3D" id="2.40.50.140">
    <property type="entry name" value="Nucleic acid-binding proteins"/>
    <property type="match status" value="1"/>
</dbReference>
<dbReference type="GO" id="GO:1990060">
    <property type="term" value="C:maltose transport complex"/>
    <property type="evidence" value="ECO:0007669"/>
    <property type="project" value="TreeGrafter"/>
</dbReference>
<keyword evidence="6" id="KW-0378">Hydrolase</keyword>
<dbReference type="EMBL" id="LAQT01000002">
    <property type="protein sequence ID" value="KPC54851.1"/>
    <property type="molecule type" value="Genomic_DNA"/>
</dbReference>
<feature type="domain" description="ABC transporter" evidence="5">
    <location>
        <begin position="4"/>
        <end position="235"/>
    </location>
</feature>
<dbReference type="Gene3D" id="3.40.50.300">
    <property type="entry name" value="P-loop containing nucleotide triphosphate hydrolases"/>
    <property type="match status" value="1"/>
</dbReference>
<dbReference type="GO" id="GO:0016887">
    <property type="term" value="F:ATP hydrolysis activity"/>
    <property type="evidence" value="ECO:0007669"/>
    <property type="project" value="InterPro"/>
</dbReference>
<dbReference type="EC" id="3.6.3.19" evidence="6"/>
<organism evidence="6 7">
    <name type="scientific">Amantichitinum ursilacus</name>
    <dbReference type="NCBI Taxonomy" id="857265"/>
    <lineage>
        <taxon>Bacteria</taxon>
        <taxon>Pseudomonadati</taxon>
        <taxon>Pseudomonadota</taxon>
        <taxon>Betaproteobacteria</taxon>
        <taxon>Neisseriales</taxon>
        <taxon>Chitinibacteraceae</taxon>
        <taxon>Amantichitinum</taxon>
    </lineage>
</organism>
<evidence type="ECO:0000256" key="2">
    <source>
        <dbReference type="ARBA" id="ARBA00022475"/>
    </source>
</evidence>
<dbReference type="RefSeq" id="WP_053936615.1">
    <property type="nucleotide sequence ID" value="NZ_LAQT01000002.1"/>
</dbReference>
<dbReference type="InterPro" id="IPR017871">
    <property type="entry name" value="ABC_transporter-like_CS"/>
</dbReference>
<dbReference type="InterPro" id="IPR013611">
    <property type="entry name" value="Transp-assoc_OB_typ2"/>
</dbReference>
<dbReference type="InterPro" id="IPR047641">
    <property type="entry name" value="ABC_transpr_MalK/UgpC-like"/>
</dbReference>
<dbReference type="SUPFAM" id="SSF52540">
    <property type="entry name" value="P-loop containing nucleoside triphosphate hydrolases"/>
    <property type="match status" value="1"/>
</dbReference>
<dbReference type="Gene3D" id="2.40.50.100">
    <property type="match status" value="1"/>
</dbReference>
<name>A0A0N0GQX4_9NEIS</name>
<keyword evidence="3" id="KW-0547">Nucleotide-binding</keyword>
<dbReference type="CDD" id="cd03301">
    <property type="entry name" value="ABC_MalK_N"/>
    <property type="match status" value="1"/>
</dbReference>
<keyword evidence="1" id="KW-0813">Transport</keyword>
<accession>A0A0N0GQX4</accession>
<dbReference type="FunFam" id="3.40.50.300:FF:000042">
    <property type="entry name" value="Maltose/maltodextrin ABC transporter, ATP-binding protein"/>
    <property type="match status" value="1"/>
</dbReference>
<proteinExistence type="predicted"/>